<dbReference type="EMBL" id="VIVQ01000001">
    <property type="protein sequence ID" value="TWE11615.1"/>
    <property type="molecule type" value="Genomic_DNA"/>
</dbReference>
<dbReference type="InterPro" id="IPR016176">
    <property type="entry name" value="Cbl-dep_enz_cat"/>
</dbReference>
<dbReference type="OrthoDB" id="9762378at2"/>
<dbReference type="GO" id="GO:0031419">
    <property type="term" value="F:cobalamin binding"/>
    <property type="evidence" value="ECO:0007669"/>
    <property type="project" value="UniProtKB-KW"/>
</dbReference>
<accession>A0A561E7M3</accession>
<comment type="subunit">
    <text evidence="1">Heterodimer of an alpha and a beta chain.</text>
</comment>
<evidence type="ECO:0000313" key="4">
    <source>
        <dbReference type="Proteomes" id="UP000318297"/>
    </source>
</evidence>
<gene>
    <name evidence="3" type="ORF">BKA23_0394</name>
</gene>
<name>A0A561E7M3_9MICO</name>
<evidence type="ECO:0000259" key="2">
    <source>
        <dbReference type="Pfam" id="PF01642"/>
    </source>
</evidence>
<reference evidence="3 4" key="1">
    <citation type="submission" date="2019-06" db="EMBL/GenBank/DDBJ databases">
        <title>Sequencing the genomes of 1000 actinobacteria strains.</title>
        <authorList>
            <person name="Klenk H.-P."/>
        </authorList>
    </citation>
    <scope>NUCLEOTIDE SEQUENCE [LARGE SCALE GENOMIC DNA]</scope>
    <source>
        <strain evidence="3 4">DSM 19560</strain>
    </source>
</reference>
<evidence type="ECO:0000313" key="3">
    <source>
        <dbReference type="EMBL" id="TWE11615.1"/>
    </source>
</evidence>
<dbReference type="GO" id="GO:0005737">
    <property type="term" value="C:cytoplasm"/>
    <property type="evidence" value="ECO:0007669"/>
    <property type="project" value="TreeGrafter"/>
</dbReference>
<dbReference type="PANTHER" id="PTHR48101:SF4">
    <property type="entry name" value="METHYLMALONYL-COA MUTASE, MITOCHONDRIAL"/>
    <property type="match status" value="1"/>
</dbReference>
<dbReference type="InterPro" id="IPR006099">
    <property type="entry name" value="MeMalonylCoA_mutase_a/b_cat"/>
</dbReference>
<proteinExistence type="predicted"/>
<sequence>MSIERLTHTQRDWENAAARVLRKGGRLGPDDPDTDVWRTLARTTLDPVTVPPLGLSTPSRFVPRVEGRGARDWDIRSLLTDPQTSASNALGELEGGATSLWLRLGRTGIPVERLGAVLDGVLLDVAPVLLDAPDDPVGAAMAFARLLTAADVDPAEGTSLGADPIGAGADCDRVVPQIAELASRLDVVGFTADGTRVHDRGASDAQELGYATAVATSYLRRLVDLGISVDEAADLIEFRYAATDQQFPTIAKLRATEQLWSRVLQLSGVKAAIPGAIPRSRVHAVTSRPMMTRRDPWVNMLRTTVAAFAAGVAGADAITVLPFDAALGLPDAFSLRIARNVSSLLISESHLARVADPSAGAFAIEQLTEDLAEAGWVEFTRLDETGIVAALADGSLDARIEQVRAARTERVAHRRMPITGVSEFPNLGETLPQRSPHPDGEWQVEPYDEAFEQLREKPPAATVFIATLGPVAAHTARATFATNLFAAGGIAVETAGATGGVDDVIAAYDGQQVVCLAGTDAAYEQSAAATIAGLREAGAAYVIIAGKPGELAVDDSCAVGGDAVAFLHRVRERLES</sequence>
<dbReference type="GO" id="GO:0004494">
    <property type="term" value="F:methylmalonyl-CoA mutase activity"/>
    <property type="evidence" value="ECO:0007669"/>
    <property type="project" value="UniProtKB-EC"/>
</dbReference>
<dbReference type="Pfam" id="PF01642">
    <property type="entry name" value="MM_CoA_mutase"/>
    <property type="match status" value="1"/>
</dbReference>
<dbReference type="PANTHER" id="PTHR48101">
    <property type="entry name" value="METHYLMALONYL-COA MUTASE, MITOCHONDRIAL-RELATED"/>
    <property type="match status" value="1"/>
</dbReference>
<evidence type="ECO:0000256" key="1">
    <source>
        <dbReference type="ARBA" id="ARBA00011870"/>
    </source>
</evidence>
<feature type="domain" description="Methylmalonyl-CoA mutase alpha/beta chain catalytic" evidence="2">
    <location>
        <begin position="193"/>
        <end position="440"/>
    </location>
</feature>
<dbReference type="Gene3D" id="3.40.50.280">
    <property type="entry name" value="Cobalamin-binding domain"/>
    <property type="match status" value="1"/>
</dbReference>
<dbReference type="Proteomes" id="UP000318297">
    <property type="component" value="Unassembled WGS sequence"/>
</dbReference>
<comment type="caution">
    <text evidence="3">The sequence shown here is derived from an EMBL/GenBank/DDBJ whole genome shotgun (WGS) entry which is preliminary data.</text>
</comment>
<dbReference type="AlphaFoldDB" id="A0A561E7M3"/>
<dbReference type="SUPFAM" id="SSF51703">
    <property type="entry name" value="Cobalamin (vitamin B12)-dependent enzymes"/>
    <property type="match status" value="1"/>
</dbReference>
<dbReference type="RefSeq" id="WP_145224995.1">
    <property type="nucleotide sequence ID" value="NZ_VIVQ01000001.1"/>
</dbReference>
<organism evidence="3 4">
    <name type="scientific">Rudaeicoccus suwonensis</name>
    <dbReference type="NCBI Taxonomy" id="657409"/>
    <lineage>
        <taxon>Bacteria</taxon>
        <taxon>Bacillati</taxon>
        <taxon>Actinomycetota</taxon>
        <taxon>Actinomycetes</taxon>
        <taxon>Micrococcales</taxon>
        <taxon>Dermacoccaceae</taxon>
        <taxon>Rudaeicoccus</taxon>
    </lineage>
</organism>
<dbReference type="GO" id="GO:0019678">
    <property type="term" value="P:propionate metabolic process, methylmalonyl pathway"/>
    <property type="evidence" value="ECO:0007669"/>
    <property type="project" value="TreeGrafter"/>
</dbReference>
<keyword evidence="4" id="KW-1185">Reference proteome</keyword>
<dbReference type="Gene3D" id="3.20.20.240">
    <property type="entry name" value="Methylmalonyl-CoA mutase"/>
    <property type="match status" value="1"/>
</dbReference>
<protein>
    <submittedName>
        <fullName evidence="3">Heterodimeric methylmalonyl-CoA mutase small subunit</fullName>
    </submittedName>
</protein>